<sequence length="133" mass="15434">GCTLGSIIVCCVFDEHFRFGSGAFYDRRCVTTTKLSPRTTIRLGHYRQGSKHDLGRERGNRPTLTDRRSRFVPSIARNENIGTSAEERIRLNHRPLSAMFEKSNGNNMDIRKIRIGGQRISLRYRNCWCRQQM</sequence>
<gene>
    <name evidence="1" type="ORF">BIW11_09162</name>
</gene>
<dbReference type="AlphaFoldDB" id="A0A1V9XLD2"/>
<dbReference type="InParanoid" id="A0A1V9XLD2"/>
<dbReference type="EMBL" id="MNPL01008228">
    <property type="protein sequence ID" value="OQR74317.1"/>
    <property type="molecule type" value="Genomic_DNA"/>
</dbReference>
<accession>A0A1V9XLD2</accession>
<protein>
    <submittedName>
        <fullName evidence="1">Uncharacterized protein</fullName>
    </submittedName>
</protein>
<evidence type="ECO:0000313" key="1">
    <source>
        <dbReference type="EMBL" id="OQR74317.1"/>
    </source>
</evidence>
<feature type="non-terminal residue" evidence="1">
    <location>
        <position position="1"/>
    </location>
</feature>
<evidence type="ECO:0000313" key="2">
    <source>
        <dbReference type="Proteomes" id="UP000192247"/>
    </source>
</evidence>
<organism evidence="1 2">
    <name type="scientific">Tropilaelaps mercedesae</name>
    <dbReference type="NCBI Taxonomy" id="418985"/>
    <lineage>
        <taxon>Eukaryota</taxon>
        <taxon>Metazoa</taxon>
        <taxon>Ecdysozoa</taxon>
        <taxon>Arthropoda</taxon>
        <taxon>Chelicerata</taxon>
        <taxon>Arachnida</taxon>
        <taxon>Acari</taxon>
        <taxon>Parasitiformes</taxon>
        <taxon>Mesostigmata</taxon>
        <taxon>Gamasina</taxon>
        <taxon>Dermanyssoidea</taxon>
        <taxon>Laelapidae</taxon>
        <taxon>Tropilaelaps</taxon>
    </lineage>
</organism>
<dbReference type="Proteomes" id="UP000192247">
    <property type="component" value="Unassembled WGS sequence"/>
</dbReference>
<name>A0A1V9XLD2_9ACAR</name>
<keyword evidence="2" id="KW-1185">Reference proteome</keyword>
<comment type="caution">
    <text evidence="1">The sequence shown here is derived from an EMBL/GenBank/DDBJ whole genome shotgun (WGS) entry which is preliminary data.</text>
</comment>
<reference evidence="1 2" key="1">
    <citation type="journal article" date="2017" name="Gigascience">
        <title>Draft genome of the honey bee ectoparasitic mite, Tropilaelaps mercedesae, is shaped by the parasitic life history.</title>
        <authorList>
            <person name="Dong X."/>
            <person name="Armstrong S.D."/>
            <person name="Xia D."/>
            <person name="Makepeace B.L."/>
            <person name="Darby A.C."/>
            <person name="Kadowaki T."/>
        </authorList>
    </citation>
    <scope>NUCLEOTIDE SEQUENCE [LARGE SCALE GENOMIC DNA]</scope>
    <source>
        <strain evidence="1">Wuxi-XJTLU</strain>
    </source>
</reference>
<proteinExistence type="predicted"/>